<comment type="caution">
    <text evidence="2">The sequence shown here is derived from an EMBL/GenBank/DDBJ whole genome shotgun (WGS) entry which is preliminary data.</text>
</comment>
<dbReference type="Gene3D" id="1.10.287.470">
    <property type="entry name" value="Helix hairpin bin"/>
    <property type="match status" value="1"/>
</dbReference>
<evidence type="ECO:0000256" key="1">
    <source>
        <dbReference type="ARBA" id="ARBA00009477"/>
    </source>
</evidence>
<dbReference type="PANTHER" id="PTHR30469">
    <property type="entry name" value="MULTIDRUG RESISTANCE PROTEIN MDTA"/>
    <property type="match status" value="1"/>
</dbReference>
<sequence length="381" mass="41081">MPLSAHTRTRLAWSLVLLVLAAWVAWAWAPRPRELPVARIERGPLLVTVLDQGVTRARELYAIAAPVTGTLERIELEPGDPVQAGQVLVRLRPAGSAPLDPRARAQAEAAVEAAAALEVEARARLDAATDQLRRIRTLFEQGLVAEGELTAADAAHRQALAARNAAQARLREARAALAWEHNGENGGLELRAPVAGVLLKRWQESEGPVAAGTPLLELADLADLEVVGDFLSQDAVGIRPGAGATVENWGGEPLPGRVERVEPLGELKVSALGVEEQRVRVRIALDEVPEGLGHGYQVDARVTVLALEEVPRIPLEALVRDADGWRAWQLREGRAWPVPVEVGPSDGSWRQVISGLSADDLVVRFPPGDLEPGQRVRPQEN</sequence>
<dbReference type="PANTHER" id="PTHR30469:SF15">
    <property type="entry name" value="HLYD FAMILY OF SECRETION PROTEINS"/>
    <property type="match status" value="1"/>
</dbReference>
<dbReference type="EMBL" id="VUOD01000005">
    <property type="protein sequence ID" value="KAA2284619.1"/>
    <property type="molecule type" value="Genomic_DNA"/>
</dbReference>
<keyword evidence="3" id="KW-1185">Reference proteome</keyword>
<proteinExistence type="inferred from homology"/>
<dbReference type="NCBIfam" id="TIGR01730">
    <property type="entry name" value="RND_mfp"/>
    <property type="match status" value="1"/>
</dbReference>
<dbReference type="RefSeq" id="WP_149860678.1">
    <property type="nucleotide sequence ID" value="NZ_VUOD01000005.1"/>
</dbReference>
<dbReference type="SUPFAM" id="SSF111369">
    <property type="entry name" value="HlyD-like secretion proteins"/>
    <property type="match status" value="1"/>
</dbReference>
<gene>
    <name evidence="2" type="ORF">F0415_07910</name>
</gene>
<evidence type="ECO:0000313" key="2">
    <source>
        <dbReference type="EMBL" id="KAA2284619.1"/>
    </source>
</evidence>
<organism evidence="2 3">
    <name type="scientific">Arenimonas fontis</name>
    <dbReference type="NCBI Taxonomy" id="2608255"/>
    <lineage>
        <taxon>Bacteria</taxon>
        <taxon>Pseudomonadati</taxon>
        <taxon>Pseudomonadota</taxon>
        <taxon>Gammaproteobacteria</taxon>
        <taxon>Lysobacterales</taxon>
        <taxon>Lysobacteraceae</taxon>
        <taxon>Arenimonas</taxon>
    </lineage>
</organism>
<reference evidence="2 3" key="1">
    <citation type="submission" date="2019-09" db="EMBL/GenBank/DDBJ databases">
        <title>Arenimonas chukotkensis sp. nov., a bacterium isolated from Chukotka hot spring, Arctic region, Russia.</title>
        <authorList>
            <person name="Zayulina K.S."/>
            <person name="Prokofeva M.I."/>
            <person name="Elcheninov A.G."/>
            <person name="Novikov A."/>
            <person name="Kochetkova T.V."/>
            <person name="Kublanov I.V."/>
        </authorList>
    </citation>
    <scope>NUCLEOTIDE SEQUENCE [LARGE SCALE GENOMIC DNA]</scope>
    <source>
        <strain evidence="2 3">3729k</strain>
    </source>
</reference>
<dbReference type="Proteomes" id="UP000322165">
    <property type="component" value="Unassembled WGS sequence"/>
</dbReference>
<evidence type="ECO:0000313" key="3">
    <source>
        <dbReference type="Proteomes" id="UP000322165"/>
    </source>
</evidence>
<reference evidence="2 3" key="2">
    <citation type="submission" date="2019-09" db="EMBL/GenBank/DDBJ databases">
        <authorList>
            <person name="Mazur A."/>
        </authorList>
    </citation>
    <scope>NUCLEOTIDE SEQUENCE [LARGE SCALE GENOMIC DNA]</scope>
    <source>
        <strain evidence="2 3">3729k</strain>
    </source>
</reference>
<dbReference type="GO" id="GO:0015562">
    <property type="term" value="F:efflux transmembrane transporter activity"/>
    <property type="evidence" value="ECO:0007669"/>
    <property type="project" value="TreeGrafter"/>
</dbReference>
<dbReference type="Gene3D" id="2.40.50.100">
    <property type="match status" value="1"/>
</dbReference>
<dbReference type="Gene3D" id="2.40.420.20">
    <property type="match status" value="1"/>
</dbReference>
<accession>A0A5B2Z9D8</accession>
<dbReference type="AlphaFoldDB" id="A0A5B2Z9D8"/>
<dbReference type="GO" id="GO:1990281">
    <property type="term" value="C:efflux pump complex"/>
    <property type="evidence" value="ECO:0007669"/>
    <property type="project" value="TreeGrafter"/>
</dbReference>
<dbReference type="Gene3D" id="2.40.30.170">
    <property type="match status" value="1"/>
</dbReference>
<dbReference type="InterPro" id="IPR006143">
    <property type="entry name" value="RND_pump_MFP"/>
</dbReference>
<name>A0A5B2Z9D8_9GAMM</name>
<protein>
    <submittedName>
        <fullName evidence="2">Efflux RND transporter periplasmic adaptor subunit</fullName>
    </submittedName>
</protein>
<comment type="similarity">
    <text evidence="1">Belongs to the membrane fusion protein (MFP) (TC 8.A.1) family.</text>
</comment>